<dbReference type="EC" id="2.6.1.85" evidence="2"/>
<dbReference type="NCBIfam" id="NF004530">
    <property type="entry name" value="PRK05877.1"/>
    <property type="match status" value="1"/>
</dbReference>
<dbReference type="SUPFAM" id="SSF56322">
    <property type="entry name" value="ADC synthase"/>
    <property type="match status" value="1"/>
</dbReference>
<dbReference type="PANTHER" id="PTHR11236">
    <property type="entry name" value="AMINOBENZOATE/ANTHRANILATE SYNTHASE"/>
    <property type="match status" value="1"/>
</dbReference>
<comment type="caution">
    <text evidence="2">The sequence shown here is derived from an EMBL/GenBank/DDBJ whole genome shotgun (WGS) entry which is preliminary data.</text>
</comment>
<dbReference type="Gene3D" id="3.60.120.10">
    <property type="entry name" value="Anthranilate synthase"/>
    <property type="match status" value="1"/>
</dbReference>
<organism evidence="2 3">
    <name type="scientific">Gordonia tangerina</name>
    <dbReference type="NCBI Taxonomy" id="2911060"/>
    <lineage>
        <taxon>Bacteria</taxon>
        <taxon>Bacillati</taxon>
        <taxon>Actinomycetota</taxon>
        <taxon>Actinomycetes</taxon>
        <taxon>Mycobacteriales</taxon>
        <taxon>Gordoniaceae</taxon>
        <taxon>Gordonia</taxon>
    </lineage>
</organism>
<keyword evidence="2" id="KW-0032">Aminotransferase</keyword>
<dbReference type="InterPro" id="IPR015890">
    <property type="entry name" value="Chorismate_C"/>
</dbReference>
<proteinExistence type="predicted"/>
<evidence type="ECO:0000259" key="1">
    <source>
        <dbReference type="Pfam" id="PF00425"/>
    </source>
</evidence>
<evidence type="ECO:0000313" key="2">
    <source>
        <dbReference type="EMBL" id="MCF3940564.1"/>
    </source>
</evidence>
<dbReference type="InterPro" id="IPR019999">
    <property type="entry name" value="Anth_synth_I-like"/>
</dbReference>
<dbReference type="Pfam" id="PF00425">
    <property type="entry name" value="Chorismate_bind"/>
    <property type="match status" value="1"/>
</dbReference>
<protein>
    <submittedName>
        <fullName evidence="2">Aminodeoxychorismate synthase component I</fullName>
        <ecNumber evidence="2">2.6.1.85</ecNumber>
    </submittedName>
</protein>
<evidence type="ECO:0000313" key="3">
    <source>
        <dbReference type="Proteomes" id="UP001108089"/>
    </source>
</evidence>
<dbReference type="PANTHER" id="PTHR11236:SF50">
    <property type="entry name" value="AMINODEOXYCHORISMATE SYNTHASE COMPONENT 1"/>
    <property type="match status" value="1"/>
</dbReference>
<reference evidence="2" key="1">
    <citation type="submission" date="2022-01" db="EMBL/GenBank/DDBJ databases">
        <title>Gordonia xiamenensis sp. nov., isolated from surface seawater in Xiamen.</title>
        <authorList>
            <person name="He Y.F."/>
        </authorList>
    </citation>
    <scope>NUCLEOTIDE SEQUENCE</scope>
    <source>
        <strain evidence="2">GW1C4-4</strain>
    </source>
</reference>
<dbReference type="EMBL" id="JAKGCU010000023">
    <property type="protein sequence ID" value="MCF3940564.1"/>
    <property type="molecule type" value="Genomic_DNA"/>
</dbReference>
<dbReference type="GO" id="GO:0046820">
    <property type="term" value="F:4-amino-4-deoxychorismate synthase activity"/>
    <property type="evidence" value="ECO:0007669"/>
    <property type="project" value="UniProtKB-EC"/>
</dbReference>
<keyword evidence="2" id="KW-0808">Transferase</keyword>
<accession>A0ABS9DMV2</accession>
<name>A0ABS9DMV2_9ACTN</name>
<dbReference type="InterPro" id="IPR005801">
    <property type="entry name" value="ADC_synthase"/>
</dbReference>
<keyword evidence="3" id="KW-1185">Reference proteome</keyword>
<gene>
    <name evidence="2" type="ORF">L1892_19525</name>
</gene>
<dbReference type="PRINTS" id="PR00095">
    <property type="entry name" value="ANTSNTHASEI"/>
</dbReference>
<dbReference type="Proteomes" id="UP001108089">
    <property type="component" value="Unassembled WGS sequence"/>
</dbReference>
<feature type="domain" description="Chorismate-utilising enzyme C-terminal" evidence="1">
    <location>
        <begin position="136"/>
        <end position="382"/>
    </location>
</feature>
<dbReference type="RefSeq" id="WP_235725307.1">
    <property type="nucleotide sequence ID" value="NZ_JAKGCU010000023.1"/>
</dbReference>
<sequence length="401" mass="41893">MTTPALDVLRALHAHTAAAGMPPPAALVGDWWDADAVIAPSIRLRPGFAPPDDPDRFWLGYLGFPVRATESPLPPAVGGMTDEILVLREGRWTHQHVDGAACASWIANALDSGPTNADPENATAAWSARWQPPAREPHLAAIDACLEAIRAGEVYQACVCTHFTGVVTGEPLEFFGDITAATLPAKAAFLQGTWGTVASFSPESFLRRTGNLVSSAPIKGTRAASADPSSLADSAKDVAENVMIVDLVRNDLGRLARTGSVRVADLLSVVAAPGVWHLVSRVEALVDPGVGNTELLRATFPPASVTGTPKLRAMELIADWEQQARGVYCGAVGMAGPGHALDLNVAIRTVTVTPDGSAALGVGGGITIDSDPHHEWQECLDKAASIVGEVGGRSGRANSLR</sequence>